<comment type="caution">
    <text evidence="8">The sequence shown here is derived from an EMBL/GenBank/DDBJ whole genome shotgun (WGS) entry which is preliminary data.</text>
</comment>
<keyword evidence="4 7" id="KW-1133">Transmembrane helix</keyword>
<dbReference type="GeneID" id="76630180"/>
<name>A0ABD5W3J2_9EURY</name>
<keyword evidence="6" id="KW-0769">Symport</keyword>
<dbReference type="EMBL" id="JBHSZI010000001">
    <property type="protein sequence ID" value="MFC7058209.1"/>
    <property type="molecule type" value="Genomic_DNA"/>
</dbReference>
<sequence length="455" mass="48549">MSQDSSEREQWSTRIAFILAAVGSAVGLGNIWRFPFITGENGGAGFLLVYLLFIVVVGFPAILVEFVIGRHTERNPVGAMQEIGRGAWQYVGWVFVVATFVIMSYYSVIAGWTIRYTILGLQDGYMADIDAAASQFGQLSVGLEAMALHGFFLLGIIAIVGLGIRQGIELAVKVMVPAIIAIVVGLAAWASTLSGASEGYSFYLEPDFGRIASEWTSILPDAAGQAFFTLSLGFGIMITYASYIDEDRNLAEDGAIIIGFDTAIAVLVGLIVFPILFTAGVDPGEPGPGAIFVSLSAAFGDLSVGWLAGTVFFGTVIIAALSSAISLTEVVVSYAVDEHGMDRLRATVFVCMALFVLGLAPAYDLVFLDLYDGLMNGILLLLGGLLISVYVSWLWAGPAVEELEQGVGDIGPLGTTWVWLVRVPVLAVILVSLWLGIVDYVDFLTGDFADWLADL</sequence>
<proteinExistence type="inferred from homology"/>
<dbReference type="SUPFAM" id="SSF161070">
    <property type="entry name" value="SNF-like"/>
    <property type="match status" value="1"/>
</dbReference>
<dbReference type="PROSITE" id="PS50267">
    <property type="entry name" value="NA_NEUROTRAN_SYMP_3"/>
    <property type="match status" value="1"/>
</dbReference>
<dbReference type="PROSITE" id="PS00610">
    <property type="entry name" value="NA_NEUROTRAN_SYMP_1"/>
    <property type="match status" value="1"/>
</dbReference>
<dbReference type="GO" id="GO:0015293">
    <property type="term" value="F:symporter activity"/>
    <property type="evidence" value="ECO:0007669"/>
    <property type="project" value="UniProtKB-KW"/>
</dbReference>
<dbReference type="RefSeq" id="WP_267164013.1">
    <property type="nucleotide sequence ID" value="NZ_CP112972.1"/>
</dbReference>
<feature type="transmembrane region" description="Helical" evidence="7">
    <location>
        <begin position="416"/>
        <end position="438"/>
    </location>
</feature>
<keyword evidence="9" id="KW-1185">Reference proteome</keyword>
<feature type="transmembrane region" description="Helical" evidence="7">
    <location>
        <begin position="90"/>
        <end position="114"/>
    </location>
</feature>
<dbReference type="NCBIfam" id="NF037979">
    <property type="entry name" value="Na_transp"/>
    <property type="match status" value="1"/>
</dbReference>
<organism evidence="8 9">
    <name type="scientific">Halovenus salina</name>
    <dbReference type="NCBI Taxonomy" id="1510225"/>
    <lineage>
        <taxon>Archaea</taxon>
        <taxon>Methanobacteriati</taxon>
        <taxon>Methanobacteriota</taxon>
        <taxon>Stenosarchaea group</taxon>
        <taxon>Halobacteria</taxon>
        <taxon>Halobacteriales</taxon>
        <taxon>Haloarculaceae</taxon>
        <taxon>Halovenus</taxon>
    </lineage>
</organism>
<feature type="transmembrane region" description="Helical" evidence="7">
    <location>
        <begin position="255"/>
        <end position="277"/>
    </location>
</feature>
<evidence type="ECO:0000256" key="2">
    <source>
        <dbReference type="ARBA" id="ARBA00022448"/>
    </source>
</evidence>
<dbReference type="PANTHER" id="PTHR42948:SF1">
    <property type="entry name" value="TRANSPORTER"/>
    <property type="match status" value="1"/>
</dbReference>
<dbReference type="Pfam" id="PF00209">
    <property type="entry name" value="SNF"/>
    <property type="match status" value="2"/>
</dbReference>
<gene>
    <name evidence="8" type="ORF">ACFQQG_08520</name>
</gene>
<dbReference type="InterPro" id="IPR047218">
    <property type="entry name" value="YocR/YhdH-like"/>
</dbReference>
<dbReference type="Proteomes" id="UP001596445">
    <property type="component" value="Unassembled WGS sequence"/>
</dbReference>
<evidence type="ECO:0000256" key="7">
    <source>
        <dbReference type="SAM" id="Phobius"/>
    </source>
</evidence>
<evidence type="ECO:0000313" key="9">
    <source>
        <dbReference type="Proteomes" id="UP001596445"/>
    </source>
</evidence>
<dbReference type="CDD" id="cd10336">
    <property type="entry name" value="SLC6sbd_Tyt1-Like"/>
    <property type="match status" value="1"/>
</dbReference>
<evidence type="ECO:0000256" key="3">
    <source>
        <dbReference type="ARBA" id="ARBA00022692"/>
    </source>
</evidence>
<feature type="transmembrane region" description="Helical" evidence="7">
    <location>
        <begin position="378"/>
        <end position="396"/>
    </location>
</feature>
<feature type="transmembrane region" description="Helical" evidence="7">
    <location>
        <begin position="146"/>
        <end position="164"/>
    </location>
</feature>
<feature type="transmembrane region" description="Helical" evidence="7">
    <location>
        <begin position="222"/>
        <end position="243"/>
    </location>
</feature>
<feature type="transmembrane region" description="Helical" evidence="7">
    <location>
        <begin position="12"/>
        <end position="32"/>
    </location>
</feature>
<protein>
    <recommendedName>
        <fullName evidence="6">Transporter</fullName>
    </recommendedName>
</protein>
<evidence type="ECO:0000256" key="4">
    <source>
        <dbReference type="ARBA" id="ARBA00022989"/>
    </source>
</evidence>
<keyword evidence="5 7" id="KW-0472">Membrane</keyword>
<comment type="similarity">
    <text evidence="6">Belongs to the sodium:neurotransmitter symporter (SNF) (TC 2.A.22) family.</text>
</comment>
<keyword evidence="2 6" id="KW-0813">Transport</keyword>
<dbReference type="PRINTS" id="PR00176">
    <property type="entry name" value="NANEUSMPORT"/>
</dbReference>
<comment type="subcellular location">
    <subcellularLocation>
        <location evidence="1">Membrane</location>
        <topology evidence="1">Multi-pass membrane protein</topology>
    </subcellularLocation>
</comment>
<keyword evidence="3 6" id="KW-0812">Transmembrane</keyword>
<dbReference type="AlphaFoldDB" id="A0ABD5W3J2"/>
<dbReference type="InterPro" id="IPR000175">
    <property type="entry name" value="Na/ntran_symport"/>
</dbReference>
<evidence type="ECO:0000256" key="5">
    <source>
        <dbReference type="ARBA" id="ARBA00023136"/>
    </source>
</evidence>
<reference evidence="8 9" key="1">
    <citation type="journal article" date="2019" name="Int. J. Syst. Evol. Microbiol.">
        <title>The Global Catalogue of Microorganisms (GCM) 10K type strain sequencing project: providing services to taxonomists for standard genome sequencing and annotation.</title>
        <authorList>
            <consortium name="The Broad Institute Genomics Platform"/>
            <consortium name="The Broad Institute Genome Sequencing Center for Infectious Disease"/>
            <person name="Wu L."/>
            <person name="Ma J."/>
        </authorList>
    </citation>
    <scope>NUCLEOTIDE SEQUENCE [LARGE SCALE GENOMIC DNA]</scope>
    <source>
        <strain evidence="8 9">JCM 30072</strain>
    </source>
</reference>
<dbReference type="PANTHER" id="PTHR42948">
    <property type="entry name" value="TRANSPORTER"/>
    <property type="match status" value="1"/>
</dbReference>
<feature type="transmembrane region" description="Helical" evidence="7">
    <location>
        <begin position="347"/>
        <end position="366"/>
    </location>
</feature>
<dbReference type="InterPro" id="IPR037272">
    <property type="entry name" value="SNS_sf"/>
</dbReference>
<evidence type="ECO:0000313" key="8">
    <source>
        <dbReference type="EMBL" id="MFC7058209.1"/>
    </source>
</evidence>
<accession>A0ABD5W3J2</accession>
<feature type="transmembrane region" description="Helical" evidence="7">
    <location>
        <begin position="171"/>
        <end position="190"/>
    </location>
</feature>
<evidence type="ECO:0000256" key="6">
    <source>
        <dbReference type="RuleBase" id="RU003732"/>
    </source>
</evidence>
<evidence type="ECO:0000256" key="1">
    <source>
        <dbReference type="ARBA" id="ARBA00004141"/>
    </source>
</evidence>
<dbReference type="GO" id="GO:0016020">
    <property type="term" value="C:membrane"/>
    <property type="evidence" value="ECO:0007669"/>
    <property type="project" value="UniProtKB-SubCell"/>
</dbReference>
<feature type="transmembrane region" description="Helical" evidence="7">
    <location>
        <begin position="44"/>
        <end position="69"/>
    </location>
</feature>